<protein>
    <submittedName>
        <fullName evidence="8">Amino acid permease-associated region</fullName>
    </submittedName>
</protein>
<feature type="transmembrane region" description="Helical" evidence="6">
    <location>
        <begin position="480"/>
        <end position="499"/>
    </location>
</feature>
<dbReference type="GO" id="GO:0015171">
    <property type="term" value="F:amino acid transmembrane transporter activity"/>
    <property type="evidence" value="ECO:0007669"/>
    <property type="project" value="TreeGrafter"/>
</dbReference>
<gene>
    <name evidence="8" type="ORF">Bathy06g02940</name>
</gene>
<feature type="transmembrane region" description="Helical" evidence="6">
    <location>
        <begin position="221"/>
        <end position="242"/>
    </location>
</feature>
<dbReference type="Gene3D" id="1.20.1740.10">
    <property type="entry name" value="Amino acid/polyamine transporter I"/>
    <property type="match status" value="1"/>
</dbReference>
<reference evidence="8 9" key="1">
    <citation type="submission" date="2011-10" db="EMBL/GenBank/DDBJ databases">
        <authorList>
            <person name="Genoscope - CEA"/>
        </authorList>
    </citation>
    <scope>NUCLEOTIDE SEQUENCE [LARGE SCALE GENOMIC DNA]</scope>
    <source>
        <strain evidence="8 9">RCC 1105</strain>
    </source>
</reference>
<dbReference type="Pfam" id="PF13906">
    <property type="entry name" value="AA_permease_C"/>
    <property type="match status" value="1"/>
</dbReference>
<comment type="subcellular location">
    <subcellularLocation>
        <location evidence="1">Membrane</location>
        <topology evidence="1">Multi-pass membrane protein</topology>
    </subcellularLocation>
</comment>
<evidence type="ECO:0000256" key="2">
    <source>
        <dbReference type="ARBA" id="ARBA00008572"/>
    </source>
</evidence>
<evidence type="ECO:0000313" key="8">
    <source>
        <dbReference type="EMBL" id="CCO17449.1"/>
    </source>
</evidence>
<feature type="transmembrane region" description="Helical" evidence="6">
    <location>
        <begin position="520"/>
        <end position="541"/>
    </location>
</feature>
<feature type="domain" description="Cationic amino acid transporter C-terminal" evidence="7">
    <location>
        <begin position="520"/>
        <end position="565"/>
    </location>
</feature>
<dbReference type="Proteomes" id="UP000198341">
    <property type="component" value="Chromosome 6"/>
</dbReference>
<evidence type="ECO:0000256" key="5">
    <source>
        <dbReference type="ARBA" id="ARBA00023136"/>
    </source>
</evidence>
<feature type="transmembrane region" description="Helical" evidence="6">
    <location>
        <begin position="414"/>
        <end position="434"/>
    </location>
</feature>
<dbReference type="EMBL" id="FO082273">
    <property type="protein sequence ID" value="CCO17449.1"/>
    <property type="molecule type" value="Genomic_DNA"/>
</dbReference>
<keyword evidence="5 6" id="KW-0472">Membrane</keyword>
<dbReference type="eggNOG" id="KOG1286">
    <property type="taxonomic scope" value="Eukaryota"/>
</dbReference>
<keyword evidence="3 6" id="KW-0812">Transmembrane</keyword>
<proteinExistence type="inferred from homology"/>
<organism evidence="8 9">
    <name type="scientific">Bathycoccus prasinos</name>
    <dbReference type="NCBI Taxonomy" id="41875"/>
    <lineage>
        <taxon>Eukaryota</taxon>
        <taxon>Viridiplantae</taxon>
        <taxon>Chlorophyta</taxon>
        <taxon>Mamiellophyceae</taxon>
        <taxon>Mamiellales</taxon>
        <taxon>Bathycoccaceae</taxon>
        <taxon>Bathycoccus</taxon>
    </lineage>
</organism>
<dbReference type="KEGG" id="bpg:Bathy06g02940"/>
<dbReference type="InterPro" id="IPR029485">
    <property type="entry name" value="CAT_C"/>
</dbReference>
<feature type="transmembrane region" description="Helical" evidence="6">
    <location>
        <begin position="103"/>
        <end position="123"/>
    </location>
</feature>
<feature type="transmembrane region" description="Helical" evidence="6">
    <location>
        <begin position="455"/>
        <end position="474"/>
    </location>
</feature>
<keyword evidence="9" id="KW-1185">Reference proteome</keyword>
<dbReference type="STRING" id="41875.K8EHI3"/>
<feature type="transmembrane region" description="Helical" evidence="6">
    <location>
        <begin position="262"/>
        <end position="283"/>
    </location>
</feature>
<comment type="similarity">
    <text evidence="2">Belongs to the amino acid-polyamine-organocation (APC) superfamily. Cationic amino acid transporter (CAT) (TC 2.A.3.3) family.</text>
</comment>
<evidence type="ECO:0000256" key="3">
    <source>
        <dbReference type="ARBA" id="ARBA00022692"/>
    </source>
</evidence>
<evidence type="ECO:0000256" key="1">
    <source>
        <dbReference type="ARBA" id="ARBA00004141"/>
    </source>
</evidence>
<feature type="transmembrane region" description="Helical" evidence="6">
    <location>
        <begin position="69"/>
        <end position="91"/>
    </location>
</feature>
<dbReference type="PANTHER" id="PTHR43243:SF41">
    <property type="entry name" value="CATIONIC AMINO ACID TRANSPORTER 7, CHLOROPLASTIC"/>
    <property type="match status" value="1"/>
</dbReference>
<name>K8EHI3_9CHLO</name>
<dbReference type="RefSeq" id="XP_007512849.1">
    <property type="nucleotide sequence ID" value="XM_007512787.1"/>
</dbReference>
<feature type="transmembrane region" description="Helical" evidence="6">
    <location>
        <begin position="159"/>
        <end position="180"/>
    </location>
</feature>
<evidence type="ECO:0000256" key="6">
    <source>
        <dbReference type="SAM" id="Phobius"/>
    </source>
</evidence>
<feature type="transmembrane region" description="Helical" evidence="6">
    <location>
        <begin position="295"/>
        <end position="319"/>
    </location>
</feature>
<feature type="transmembrane region" description="Helical" evidence="6">
    <location>
        <begin position="339"/>
        <end position="364"/>
    </location>
</feature>
<feature type="transmembrane region" description="Helical" evidence="6">
    <location>
        <begin position="385"/>
        <end position="408"/>
    </location>
</feature>
<dbReference type="GO" id="GO:0005886">
    <property type="term" value="C:plasma membrane"/>
    <property type="evidence" value="ECO:0007669"/>
    <property type="project" value="TreeGrafter"/>
</dbReference>
<keyword evidence="4 6" id="KW-1133">Transmembrane helix</keyword>
<dbReference type="PANTHER" id="PTHR43243">
    <property type="entry name" value="INNER MEMBRANE TRANSPORTER YGJI-RELATED"/>
    <property type="match status" value="1"/>
</dbReference>
<dbReference type="InterPro" id="IPR002293">
    <property type="entry name" value="AA/rel_permease1"/>
</dbReference>
<sequence length="585" mass="63199">MSSSSFQKSSSRRRAQRNYVDSKVDIGTKGIRFTRLDEFIVRALRLKSERLFVFKKNNKTRKDGGLKKVLSASDLVVIGVGGIVGAGVFVLTGTAAKENAGPALIVSYLIAMCASVFTALCYSEFATCAPTSGSAYNFISITFGEVFAYITGWNLAIELTVGGAAVARGFTSYLATLFGLKPDAMRVKIIEHAIELDFCAFLLVSAMTLTIFRGMEQTKNFQFVVVTLAMATIAFVIIVGSAEVDVDNYTPFIPPEFGWQGVMSAASVVFFAFIGFDTVATLAEETKNPGKDLPIGILGSLAISGILYCAMAGVITGMVSYEQIDVDAPFSVAFTKNGIPWASVVVSCGAIFCIVTSLLGCLVGQPRVYMAMARDGLMPKCIANVSETYGTPVNASILTWALTGVLTLVFDIGILAQMVSIGTLTIFCGVNLALLVRRYTPKDVRFDDMNARWPALSRALYLLIACLSLCFSVTYELELVLQILSAIAVCYTILSFHLYGLKTFPQTNGFCNAPNTQTQFTAPFVPLFPSLGVLATSQLIVSLGSLAHVRFALVCLIALASYVAMDYVRCCEYYEIPSEEEEEKA</sequence>
<feature type="transmembrane region" description="Helical" evidence="6">
    <location>
        <begin position="547"/>
        <end position="565"/>
    </location>
</feature>
<feature type="transmembrane region" description="Helical" evidence="6">
    <location>
        <begin position="135"/>
        <end position="153"/>
    </location>
</feature>
<dbReference type="AlphaFoldDB" id="K8EHI3"/>
<evidence type="ECO:0000313" key="9">
    <source>
        <dbReference type="Proteomes" id="UP000198341"/>
    </source>
</evidence>
<evidence type="ECO:0000259" key="7">
    <source>
        <dbReference type="Pfam" id="PF13906"/>
    </source>
</evidence>
<dbReference type="OrthoDB" id="3900342at2759"/>
<accession>K8EHI3</accession>
<dbReference type="GeneID" id="19015274"/>
<dbReference type="Pfam" id="PF13520">
    <property type="entry name" value="AA_permease_2"/>
    <property type="match status" value="1"/>
</dbReference>
<evidence type="ECO:0000256" key="4">
    <source>
        <dbReference type="ARBA" id="ARBA00022989"/>
    </source>
</evidence>